<evidence type="ECO:0000256" key="4">
    <source>
        <dbReference type="ARBA" id="ARBA00022692"/>
    </source>
</evidence>
<dbReference type="AlphaFoldDB" id="A0AAF0CWV8"/>
<comment type="similarity">
    <text evidence="7">Belongs to the drug/metabolite transporter (DMT) superfamily. Small multidrug resistance (SMR) (TC 2.A.7.1) family.</text>
</comment>
<dbReference type="RefSeq" id="WP_275469996.1">
    <property type="nucleotide sequence ID" value="NZ_CP110232.1"/>
</dbReference>
<dbReference type="GO" id="GO:0005886">
    <property type="term" value="C:plasma membrane"/>
    <property type="evidence" value="ECO:0007669"/>
    <property type="project" value="UniProtKB-SubCell"/>
</dbReference>
<evidence type="ECO:0000256" key="8">
    <source>
        <dbReference type="SAM" id="Phobius"/>
    </source>
</evidence>
<evidence type="ECO:0000256" key="6">
    <source>
        <dbReference type="ARBA" id="ARBA00023136"/>
    </source>
</evidence>
<feature type="transmembrane region" description="Helical" evidence="8">
    <location>
        <begin position="5"/>
        <end position="24"/>
    </location>
</feature>
<dbReference type="Proteomes" id="UP001179647">
    <property type="component" value="Chromosome"/>
</dbReference>
<feature type="transmembrane region" description="Helical" evidence="8">
    <location>
        <begin position="85"/>
        <end position="103"/>
    </location>
</feature>
<reference evidence="9" key="1">
    <citation type="submission" date="2022-10" db="EMBL/GenBank/DDBJ databases">
        <title>Vagococcus sp. isolated from poultry meat.</title>
        <authorList>
            <person name="Johansson P."/>
            <person name="Bjorkroth J."/>
        </authorList>
    </citation>
    <scope>NUCLEOTIDE SEQUENCE</scope>
    <source>
        <strain evidence="9">STAA11</strain>
    </source>
</reference>
<dbReference type="FunFam" id="1.10.3730.20:FF:000001">
    <property type="entry name" value="Quaternary ammonium compound resistance transporter SugE"/>
    <property type="match status" value="1"/>
</dbReference>
<evidence type="ECO:0000256" key="5">
    <source>
        <dbReference type="ARBA" id="ARBA00022989"/>
    </source>
</evidence>
<dbReference type="InterPro" id="IPR000390">
    <property type="entry name" value="Small_drug/metabolite_transptr"/>
</dbReference>
<dbReference type="SUPFAM" id="SSF103481">
    <property type="entry name" value="Multidrug resistance efflux transporter EmrE"/>
    <property type="match status" value="1"/>
</dbReference>
<dbReference type="Gene3D" id="1.10.3730.20">
    <property type="match status" value="1"/>
</dbReference>
<dbReference type="Pfam" id="PF00893">
    <property type="entry name" value="Multi_Drug_Res"/>
    <property type="match status" value="1"/>
</dbReference>
<comment type="subcellular location">
    <subcellularLocation>
        <location evidence="1 7">Cell membrane</location>
        <topology evidence="1 7">Multi-pass membrane protein</topology>
    </subcellularLocation>
</comment>
<evidence type="ECO:0000256" key="1">
    <source>
        <dbReference type="ARBA" id="ARBA00004651"/>
    </source>
</evidence>
<keyword evidence="4 7" id="KW-0812">Transmembrane</keyword>
<accession>A0AAF0CWV8</accession>
<evidence type="ECO:0000256" key="3">
    <source>
        <dbReference type="ARBA" id="ARBA00022475"/>
    </source>
</evidence>
<evidence type="ECO:0000313" key="9">
    <source>
        <dbReference type="EMBL" id="WEG74197.1"/>
    </source>
</evidence>
<dbReference type="EMBL" id="CP110232">
    <property type="protein sequence ID" value="WEG74197.1"/>
    <property type="molecule type" value="Genomic_DNA"/>
</dbReference>
<feature type="transmembrane region" description="Helical" evidence="8">
    <location>
        <begin position="30"/>
        <end position="51"/>
    </location>
</feature>
<organism evidence="9 10">
    <name type="scientific">Vagococcus intermedius</name>
    <dbReference type="NCBI Taxonomy" id="2991418"/>
    <lineage>
        <taxon>Bacteria</taxon>
        <taxon>Bacillati</taxon>
        <taxon>Bacillota</taxon>
        <taxon>Bacilli</taxon>
        <taxon>Lactobacillales</taxon>
        <taxon>Enterococcaceae</taxon>
        <taxon>Vagococcus</taxon>
    </lineage>
</organism>
<keyword evidence="2" id="KW-0813">Transport</keyword>
<protein>
    <submittedName>
        <fullName evidence="9">Multidrug efflux SMR transporter</fullName>
    </submittedName>
</protein>
<dbReference type="InterPro" id="IPR045324">
    <property type="entry name" value="Small_multidrug_res"/>
</dbReference>
<dbReference type="PANTHER" id="PTHR30561">
    <property type="entry name" value="SMR FAMILY PROTON-DEPENDENT DRUG EFFLUX TRANSPORTER SUGE"/>
    <property type="match status" value="1"/>
</dbReference>
<keyword evidence="3" id="KW-1003">Cell membrane</keyword>
<keyword evidence="10" id="KW-1185">Reference proteome</keyword>
<dbReference type="KEGG" id="vie:OL234_04685"/>
<evidence type="ECO:0000256" key="7">
    <source>
        <dbReference type="RuleBase" id="RU003942"/>
    </source>
</evidence>
<evidence type="ECO:0000313" key="10">
    <source>
        <dbReference type="Proteomes" id="UP001179647"/>
    </source>
</evidence>
<sequence>MTGYYYLIGSIILEVFATTMLKLSEGFSNLLPSILLTIGYIGAFYFLSLCLKTLPLSVAYAIWTGAGTILTASIGVLLWNDPFNMMTAFGFTLIILGIIFLNSPTDTKKNT</sequence>
<dbReference type="PANTHER" id="PTHR30561:SF1">
    <property type="entry name" value="MULTIDRUG TRANSPORTER EMRE"/>
    <property type="match status" value="1"/>
</dbReference>
<keyword evidence="6 8" id="KW-0472">Membrane</keyword>
<dbReference type="GO" id="GO:0022857">
    <property type="term" value="F:transmembrane transporter activity"/>
    <property type="evidence" value="ECO:0007669"/>
    <property type="project" value="InterPro"/>
</dbReference>
<keyword evidence="5 8" id="KW-1133">Transmembrane helix</keyword>
<proteinExistence type="inferred from homology"/>
<gene>
    <name evidence="9" type="ORF">OL234_04685</name>
</gene>
<feature type="transmembrane region" description="Helical" evidence="8">
    <location>
        <begin position="58"/>
        <end position="79"/>
    </location>
</feature>
<name>A0AAF0CWV8_9ENTE</name>
<dbReference type="InterPro" id="IPR037185">
    <property type="entry name" value="EmrE-like"/>
</dbReference>
<evidence type="ECO:0000256" key="2">
    <source>
        <dbReference type="ARBA" id="ARBA00022448"/>
    </source>
</evidence>